<dbReference type="EMBL" id="FOSG01000007">
    <property type="protein sequence ID" value="SFK58320.1"/>
    <property type="molecule type" value="Genomic_DNA"/>
</dbReference>
<protein>
    <submittedName>
        <fullName evidence="4">Multisubunit sodium/proton antiporter, MrpG subunit</fullName>
    </submittedName>
</protein>
<proteinExistence type="inferred from homology"/>
<comment type="similarity">
    <text evidence="1">Belongs to the CPA3 antiporters (TC 2.A.63) subunit G family.</text>
</comment>
<gene>
    <name evidence="4" type="ORF">SAMN05192584_10776</name>
</gene>
<keyword evidence="3" id="KW-0812">Transmembrane</keyword>
<feature type="transmembrane region" description="Helical" evidence="3">
    <location>
        <begin position="12"/>
        <end position="35"/>
    </location>
</feature>
<evidence type="ECO:0000256" key="1">
    <source>
        <dbReference type="ARBA" id="ARBA00008404"/>
    </source>
</evidence>
<keyword evidence="3" id="KW-1133">Transmembrane helix</keyword>
<evidence type="ECO:0000313" key="5">
    <source>
        <dbReference type="Proteomes" id="UP000198928"/>
    </source>
</evidence>
<organism evidence="4 5">
    <name type="scientific">Streptomyces pini</name>
    <dbReference type="NCBI Taxonomy" id="1520580"/>
    <lineage>
        <taxon>Bacteria</taxon>
        <taxon>Bacillati</taxon>
        <taxon>Actinomycetota</taxon>
        <taxon>Actinomycetes</taxon>
        <taxon>Kitasatosporales</taxon>
        <taxon>Streptomycetaceae</taxon>
        <taxon>Streptomyces</taxon>
    </lineage>
</organism>
<dbReference type="InterPro" id="IPR005133">
    <property type="entry name" value="PhaG_MnhG_YufB"/>
</dbReference>
<feature type="transmembrane region" description="Helical" evidence="3">
    <location>
        <begin position="71"/>
        <end position="90"/>
    </location>
</feature>
<evidence type="ECO:0000256" key="2">
    <source>
        <dbReference type="SAM" id="MobiDB-lite"/>
    </source>
</evidence>
<dbReference type="AlphaFoldDB" id="A0A1I4AQ27"/>
<sequence>MTRLAADGGAVVVATASAVLLLTGALFCLLGALGLLRFPDTASRLHASSKAQTLGVLLSLLGAALRVPLPYAGLLLLVALFQLFTVPVAGQVVGRVAYRTGAVDRSTLVVDELAGRLGPPDPEAAAEPDDTGNGSADEPEDGAGGGRRRES</sequence>
<dbReference type="OrthoDB" id="3214257at2"/>
<dbReference type="Pfam" id="PF03334">
    <property type="entry name" value="PhaG_MnhG_YufB"/>
    <property type="match status" value="1"/>
</dbReference>
<keyword evidence="3" id="KW-0472">Membrane</keyword>
<dbReference type="PANTHER" id="PTHR34703:SF1">
    <property type="entry name" value="ANTIPORTER SUBUNIT MNHG2-RELATED"/>
    <property type="match status" value="1"/>
</dbReference>
<dbReference type="NCBIfam" id="TIGR01300">
    <property type="entry name" value="CPA3_mnhG_phaG"/>
    <property type="match status" value="1"/>
</dbReference>
<dbReference type="RefSeq" id="WP_093849576.1">
    <property type="nucleotide sequence ID" value="NZ_FOSG01000007.1"/>
</dbReference>
<keyword evidence="5" id="KW-1185">Reference proteome</keyword>
<evidence type="ECO:0000256" key="3">
    <source>
        <dbReference type="SAM" id="Phobius"/>
    </source>
</evidence>
<dbReference type="NCBIfam" id="NF009314">
    <property type="entry name" value="PRK12674.1-2"/>
    <property type="match status" value="1"/>
</dbReference>
<dbReference type="PANTHER" id="PTHR34703">
    <property type="entry name" value="ANTIPORTER SUBUNIT MNHG2-RELATED"/>
    <property type="match status" value="1"/>
</dbReference>
<dbReference type="GO" id="GO:0015385">
    <property type="term" value="F:sodium:proton antiporter activity"/>
    <property type="evidence" value="ECO:0007669"/>
    <property type="project" value="TreeGrafter"/>
</dbReference>
<name>A0A1I4AQ27_9ACTN</name>
<dbReference type="Proteomes" id="UP000198928">
    <property type="component" value="Unassembled WGS sequence"/>
</dbReference>
<feature type="region of interest" description="Disordered" evidence="2">
    <location>
        <begin position="114"/>
        <end position="151"/>
    </location>
</feature>
<reference evidence="5" key="1">
    <citation type="submission" date="2016-10" db="EMBL/GenBank/DDBJ databases">
        <authorList>
            <person name="Varghese N."/>
            <person name="Submissions S."/>
        </authorList>
    </citation>
    <scope>NUCLEOTIDE SEQUENCE [LARGE SCALE GENOMIC DNA]</scope>
    <source>
        <strain evidence="5">PL19</strain>
    </source>
</reference>
<evidence type="ECO:0000313" key="4">
    <source>
        <dbReference type="EMBL" id="SFK58320.1"/>
    </source>
</evidence>
<accession>A0A1I4AQ27</accession>